<dbReference type="Proteomes" id="UP000548726">
    <property type="component" value="Unassembled WGS sequence"/>
</dbReference>
<keyword evidence="2" id="KW-0238">DNA-binding</keyword>
<name>A0A6V8IAS8_9PROT</name>
<reference evidence="5 6" key="1">
    <citation type="journal article" date="2020" name="Cell Rep.">
        <title>Local necrotic cells trigger systemic immune activation via gut microbiome dysbiosis in Drosophila.</title>
        <authorList>
            <person name="Kosakamoto H."/>
            <person name="Yamauchi T."/>
            <person name="Akuzawa-Tokita Y."/>
            <person name="Nishimura K."/>
            <person name="Soga T."/>
            <person name="Murakami T."/>
            <person name="Mori H."/>
            <person name="Yamamoto K."/>
            <person name="Miyazaki R."/>
            <person name="Koto A."/>
            <person name="Miura M."/>
            <person name="Obata F."/>
        </authorList>
    </citation>
    <scope>NUCLEOTIDE SEQUENCE [LARGE SCALE GENOMIC DNA]</scope>
    <source>
        <strain evidence="5 6">Ai</strain>
    </source>
</reference>
<keyword evidence="1" id="KW-0805">Transcription regulation</keyword>
<evidence type="ECO:0000256" key="2">
    <source>
        <dbReference type="ARBA" id="ARBA00023125"/>
    </source>
</evidence>
<dbReference type="CDD" id="cd00093">
    <property type="entry name" value="HTH_XRE"/>
    <property type="match status" value="1"/>
</dbReference>
<dbReference type="SUPFAM" id="SSF47413">
    <property type="entry name" value="lambda repressor-like DNA-binding domains"/>
    <property type="match status" value="1"/>
</dbReference>
<dbReference type="PROSITE" id="PS50943">
    <property type="entry name" value="HTH_CROC1"/>
    <property type="match status" value="1"/>
</dbReference>
<sequence>MNIREILAANLKRYRRERGVSQEELAHLAEIDRTYISSLERCQYAASIEVVDRLAKALGVQTSILLVPLEEKQ</sequence>
<feature type="domain" description="HTH cro/C1-type" evidence="4">
    <location>
        <begin position="11"/>
        <end position="65"/>
    </location>
</feature>
<evidence type="ECO:0000313" key="6">
    <source>
        <dbReference type="Proteomes" id="UP000548726"/>
    </source>
</evidence>
<gene>
    <name evidence="5" type="ORF">DmAi_27870</name>
</gene>
<keyword evidence="6" id="KW-1185">Reference proteome</keyword>
<evidence type="ECO:0000256" key="3">
    <source>
        <dbReference type="ARBA" id="ARBA00023163"/>
    </source>
</evidence>
<keyword evidence="3" id="KW-0804">Transcription</keyword>
<proteinExistence type="predicted"/>
<dbReference type="GO" id="GO:0003700">
    <property type="term" value="F:DNA-binding transcription factor activity"/>
    <property type="evidence" value="ECO:0007669"/>
    <property type="project" value="TreeGrafter"/>
</dbReference>
<dbReference type="AlphaFoldDB" id="A0A6V8IAS8"/>
<accession>A0A6V8IAS8</accession>
<dbReference type="GO" id="GO:0003677">
    <property type="term" value="F:DNA binding"/>
    <property type="evidence" value="ECO:0007669"/>
    <property type="project" value="UniProtKB-KW"/>
</dbReference>
<organism evidence="5 6">
    <name type="scientific">Acetobacter persici</name>
    <dbReference type="NCBI Taxonomy" id="1076596"/>
    <lineage>
        <taxon>Bacteria</taxon>
        <taxon>Pseudomonadati</taxon>
        <taxon>Pseudomonadota</taxon>
        <taxon>Alphaproteobacteria</taxon>
        <taxon>Acetobacterales</taxon>
        <taxon>Acetobacteraceae</taxon>
        <taxon>Acetobacter</taxon>
    </lineage>
</organism>
<dbReference type="InterPro" id="IPR010982">
    <property type="entry name" value="Lambda_DNA-bd_dom_sf"/>
</dbReference>
<evidence type="ECO:0000313" key="5">
    <source>
        <dbReference type="EMBL" id="GFE94728.1"/>
    </source>
</evidence>
<dbReference type="RefSeq" id="WP_086655706.1">
    <property type="nucleotide sequence ID" value="NZ_BLJP01000018.1"/>
</dbReference>
<dbReference type="PANTHER" id="PTHR46797:SF23">
    <property type="entry name" value="HTH-TYPE TRANSCRIPTIONAL REGULATOR SUTR"/>
    <property type="match status" value="1"/>
</dbReference>
<dbReference type="Gene3D" id="1.10.260.40">
    <property type="entry name" value="lambda repressor-like DNA-binding domains"/>
    <property type="match status" value="1"/>
</dbReference>
<dbReference type="SMART" id="SM00530">
    <property type="entry name" value="HTH_XRE"/>
    <property type="match status" value="1"/>
</dbReference>
<comment type="caution">
    <text evidence="5">The sequence shown here is derived from an EMBL/GenBank/DDBJ whole genome shotgun (WGS) entry which is preliminary data.</text>
</comment>
<dbReference type="Pfam" id="PF01381">
    <property type="entry name" value="HTH_3"/>
    <property type="match status" value="1"/>
</dbReference>
<evidence type="ECO:0000256" key="1">
    <source>
        <dbReference type="ARBA" id="ARBA00023015"/>
    </source>
</evidence>
<protein>
    <submittedName>
        <fullName evidence="5">Transcriptional regulator</fullName>
    </submittedName>
</protein>
<dbReference type="OrthoDB" id="2986852at2"/>
<dbReference type="InterPro" id="IPR001387">
    <property type="entry name" value="Cro/C1-type_HTH"/>
</dbReference>
<dbReference type="PANTHER" id="PTHR46797">
    <property type="entry name" value="HTH-TYPE TRANSCRIPTIONAL REGULATOR"/>
    <property type="match status" value="1"/>
</dbReference>
<evidence type="ECO:0000259" key="4">
    <source>
        <dbReference type="PROSITE" id="PS50943"/>
    </source>
</evidence>
<dbReference type="EMBL" id="BLJP01000018">
    <property type="protein sequence ID" value="GFE94728.1"/>
    <property type="molecule type" value="Genomic_DNA"/>
</dbReference>
<dbReference type="GO" id="GO:0005829">
    <property type="term" value="C:cytosol"/>
    <property type="evidence" value="ECO:0007669"/>
    <property type="project" value="TreeGrafter"/>
</dbReference>
<dbReference type="InterPro" id="IPR050807">
    <property type="entry name" value="TransReg_Diox_bact_type"/>
</dbReference>